<dbReference type="RefSeq" id="WP_200343267.1">
    <property type="nucleotide sequence ID" value="NZ_NRRL01000119.1"/>
</dbReference>
<evidence type="ECO:0000313" key="2">
    <source>
        <dbReference type="EMBL" id="MBK1670818.1"/>
    </source>
</evidence>
<evidence type="ECO:0000313" key="3">
    <source>
        <dbReference type="Proteomes" id="UP001296873"/>
    </source>
</evidence>
<proteinExistence type="predicted"/>
<dbReference type="InterPro" id="IPR013830">
    <property type="entry name" value="SGNH_hydro"/>
</dbReference>
<dbReference type="EMBL" id="NRRL01000119">
    <property type="protein sequence ID" value="MBK1670818.1"/>
    <property type="molecule type" value="Genomic_DNA"/>
</dbReference>
<sequence length="204" mass="22307">MAHQAVVLLGDSIFDNQVYVEPGGQCVADHLRARLGHGWDVELRALDGAVVTDVRNQLYGRPLPDNAHLVLSAGGNDALGHIDLLEGEAAGRPFAQVLREVYSIRQSFRTAYDKLLELVTGFARPVSVCTVYNPAYQDPEVQRLAETGLAFFNDVIMEEAHRRGLPVIDLRRVCAERACFANPIEPGDLGGHRIAEAIARRVGA</sequence>
<comment type="caution">
    <text evidence="2">The sequence shown here is derived from an EMBL/GenBank/DDBJ whole genome shotgun (WGS) entry which is preliminary data.</text>
</comment>
<gene>
    <name evidence="2" type="ORF">CKO28_22635</name>
</gene>
<evidence type="ECO:0000259" key="1">
    <source>
        <dbReference type="Pfam" id="PF13472"/>
    </source>
</evidence>
<keyword evidence="3" id="KW-1185">Reference proteome</keyword>
<accession>A0ABS1DMV3</accession>
<dbReference type="Pfam" id="PF13472">
    <property type="entry name" value="Lipase_GDSL_2"/>
    <property type="match status" value="1"/>
</dbReference>
<dbReference type="Gene3D" id="3.40.50.1110">
    <property type="entry name" value="SGNH hydrolase"/>
    <property type="match status" value="1"/>
</dbReference>
<name>A0ABS1DMV3_9PROT</name>
<feature type="domain" description="SGNH hydrolase-type esterase" evidence="1">
    <location>
        <begin position="8"/>
        <end position="177"/>
    </location>
</feature>
<protein>
    <recommendedName>
        <fullName evidence="1">SGNH hydrolase-type esterase domain-containing protein</fullName>
    </recommendedName>
</protein>
<organism evidence="2 3">
    <name type="scientific">Rhodovibrio sodomensis</name>
    <dbReference type="NCBI Taxonomy" id="1088"/>
    <lineage>
        <taxon>Bacteria</taxon>
        <taxon>Pseudomonadati</taxon>
        <taxon>Pseudomonadota</taxon>
        <taxon>Alphaproteobacteria</taxon>
        <taxon>Rhodospirillales</taxon>
        <taxon>Rhodovibrionaceae</taxon>
        <taxon>Rhodovibrio</taxon>
    </lineage>
</organism>
<reference evidence="2 3" key="1">
    <citation type="journal article" date="2020" name="Microorganisms">
        <title>Osmotic Adaptation and Compatible Solute Biosynthesis of Phototrophic Bacteria as Revealed from Genome Analyses.</title>
        <authorList>
            <person name="Imhoff J.F."/>
            <person name="Rahn T."/>
            <person name="Kunzel S."/>
            <person name="Keller A."/>
            <person name="Neulinger S.C."/>
        </authorList>
    </citation>
    <scope>NUCLEOTIDE SEQUENCE [LARGE SCALE GENOMIC DNA]</scope>
    <source>
        <strain evidence="2 3">DSM 9895</strain>
    </source>
</reference>
<dbReference type="InterPro" id="IPR036514">
    <property type="entry name" value="SGNH_hydro_sf"/>
</dbReference>
<dbReference type="Proteomes" id="UP001296873">
    <property type="component" value="Unassembled WGS sequence"/>
</dbReference>
<dbReference type="SUPFAM" id="SSF52266">
    <property type="entry name" value="SGNH hydrolase"/>
    <property type="match status" value="1"/>
</dbReference>